<feature type="transmembrane region" description="Helical" evidence="1">
    <location>
        <begin position="146"/>
        <end position="164"/>
    </location>
</feature>
<feature type="transmembrane region" description="Helical" evidence="1">
    <location>
        <begin position="51"/>
        <end position="69"/>
    </location>
</feature>
<proteinExistence type="predicted"/>
<organism evidence="2">
    <name type="scientific">marine metagenome</name>
    <dbReference type="NCBI Taxonomy" id="408172"/>
    <lineage>
        <taxon>unclassified sequences</taxon>
        <taxon>metagenomes</taxon>
        <taxon>ecological metagenomes</taxon>
    </lineage>
</organism>
<keyword evidence="1" id="KW-0472">Membrane</keyword>
<accession>A0A382G6A0</accession>
<name>A0A382G6A0_9ZZZZ</name>
<keyword evidence="1" id="KW-0812">Transmembrane</keyword>
<dbReference type="EMBL" id="UINC01053823">
    <property type="protein sequence ID" value="SVB70816.1"/>
    <property type="molecule type" value="Genomic_DNA"/>
</dbReference>
<dbReference type="InterPro" id="IPR007352">
    <property type="entry name" value="DUF420"/>
</dbReference>
<feature type="transmembrane region" description="Helical" evidence="1">
    <location>
        <begin position="210"/>
        <end position="233"/>
    </location>
</feature>
<keyword evidence="1" id="KW-1133">Transmembrane helix</keyword>
<reference evidence="2" key="1">
    <citation type="submission" date="2018-05" db="EMBL/GenBank/DDBJ databases">
        <authorList>
            <person name="Lanie J.A."/>
            <person name="Ng W.-L."/>
            <person name="Kazmierczak K.M."/>
            <person name="Andrzejewski T.M."/>
            <person name="Davidsen T.M."/>
            <person name="Wayne K.J."/>
            <person name="Tettelin H."/>
            <person name="Glass J.I."/>
            <person name="Rusch D."/>
            <person name="Podicherti R."/>
            <person name="Tsui H.-C.T."/>
            <person name="Winkler M.E."/>
        </authorList>
    </citation>
    <scope>NUCLEOTIDE SEQUENCE</scope>
</reference>
<dbReference type="Pfam" id="PF04238">
    <property type="entry name" value="DUF420"/>
    <property type="match status" value="1"/>
</dbReference>
<protein>
    <recommendedName>
        <fullName evidence="3">DUF420 domain-containing protein</fullName>
    </recommendedName>
</protein>
<gene>
    <name evidence="2" type="ORF">METZ01_LOCUS223670</name>
</gene>
<evidence type="ECO:0000313" key="2">
    <source>
        <dbReference type="EMBL" id="SVB70816.1"/>
    </source>
</evidence>
<dbReference type="PANTHER" id="PTHR37692">
    <property type="entry name" value="HYPOTHETICAL MEMBRANE SPANNING PROTEIN"/>
    <property type="match status" value="1"/>
</dbReference>
<evidence type="ECO:0008006" key="3">
    <source>
        <dbReference type="Google" id="ProtNLM"/>
    </source>
</evidence>
<evidence type="ECO:0000256" key="1">
    <source>
        <dbReference type="SAM" id="Phobius"/>
    </source>
</evidence>
<sequence>MKTLLDQPGFLAPSGTIGADISYLLALVFTTLFLVSWVLAKKAQGTRHHKLILVSMVSMIVYFCAYYYARQLGVLSFEGREGFGGPDDVYENLFVPVLTIHLILVTLGLVLAFYMISLGFRASENTGGDFRLKTGELKMKPRTFKIIMFTVLGCWALNQAILLAVRQNPFGASVAYGLIFATIALVVSLEKLIEKLLPEGARRHRILGRTTMVIFALILVTSTATYLMLYVIYPHKT</sequence>
<feature type="transmembrane region" description="Helical" evidence="1">
    <location>
        <begin position="170"/>
        <end position="189"/>
    </location>
</feature>
<dbReference type="PANTHER" id="PTHR37692:SF1">
    <property type="entry name" value="DUF420 DOMAIN-CONTAINING PROTEIN"/>
    <property type="match status" value="1"/>
</dbReference>
<feature type="transmembrane region" description="Helical" evidence="1">
    <location>
        <begin position="93"/>
        <end position="116"/>
    </location>
</feature>
<feature type="transmembrane region" description="Helical" evidence="1">
    <location>
        <begin position="20"/>
        <end position="39"/>
    </location>
</feature>
<dbReference type="AlphaFoldDB" id="A0A382G6A0"/>